<evidence type="ECO:0000313" key="3">
    <source>
        <dbReference type="Proteomes" id="UP000054018"/>
    </source>
</evidence>
<sequence length="115" mass="12110">MLAVEPDLPSELGSALGDQDVDIPEPWYEEEVEHFASGFTAMASVEGQSSAVPAAEPIPNPGQSEQPSAPVSQPVVGLQQQLTLKSVAPTSMEAENLTLTNPRRFPANKENSAPG</sequence>
<evidence type="ECO:0000256" key="1">
    <source>
        <dbReference type="SAM" id="MobiDB-lite"/>
    </source>
</evidence>
<gene>
    <name evidence="2" type="ORF">PISMIDRAFT_12802</name>
</gene>
<feature type="region of interest" description="Disordered" evidence="1">
    <location>
        <begin position="93"/>
        <end position="115"/>
    </location>
</feature>
<feature type="region of interest" description="Disordered" evidence="1">
    <location>
        <begin position="47"/>
        <end position="73"/>
    </location>
</feature>
<dbReference type="HOGENOM" id="CLU_2109970_0_0_1"/>
<evidence type="ECO:0000313" key="2">
    <source>
        <dbReference type="EMBL" id="KIK20729.1"/>
    </source>
</evidence>
<dbReference type="AlphaFoldDB" id="A0A0C9Z3B9"/>
<accession>A0A0C9Z3B9</accession>
<name>A0A0C9Z3B9_9AGAM</name>
<feature type="compositionally biased region" description="Polar residues" evidence="1">
    <location>
        <begin position="61"/>
        <end position="71"/>
    </location>
</feature>
<reference evidence="3" key="2">
    <citation type="submission" date="2015-01" db="EMBL/GenBank/DDBJ databases">
        <title>Evolutionary Origins and Diversification of the Mycorrhizal Mutualists.</title>
        <authorList>
            <consortium name="DOE Joint Genome Institute"/>
            <consortium name="Mycorrhizal Genomics Consortium"/>
            <person name="Kohler A."/>
            <person name="Kuo A."/>
            <person name="Nagy L.G."/>
            <person name="Floudas D."/>
            <person name="Copeland A."/>
            <person name="Barry K.W."/>
            <person name="Cichocki N."/>
            <person name="Veneault-Fourrey C."/>
            <person name="LaButti K."/>
            <person name="Lindquist E.A."/>
            <person name="Lipzen A."/>
            <person name="Lundell T."/>
            <person name="Morin E."/>
            <person name="Murat C."/>
            <person name="Riley R."/>
            <person name="Ohm R."/>
            <person name="Sun H."/>
            <person name="Tunlid A."/>
            <person name="Henrissat B."/>
            <person name="Grigoriev I.V."/>
            <person name="Hibbett D.S."/>
            <person name="Martin F."/>
        </authorList>
    </citation>
    <scope>NUCLEOTIDE SEQUENCE [LARGE SCALE GENOMIC DNA]</scope>
    <source>
        <strain evidence="3">441</strain>
    </source>
</reference>
<reference evidence="2 3" key="1">
    <citation type="submission" date="2014-04" db="EMBL/GenBank/DDBJ databases">
        <authorList>
            <consortium name="DOE Joint Genome Institute"/>
            <person name="Kuo A."/>
            <person name="Kohler A."/>
            <person name="Costa M.D."/>
            <person name="Nagy L.G."/>
            <person name="Floudas D."/>
            <person name="Copeland A."/>
            <person name="Barry K.W."/>
            <person name="Cichocki N."/>
            <person name="Veneault-Fourrey C."/>
            <person name="LaButti K."/>
            <person name="Lindquist E.A."/>
            <person name="Lipzen A."/>
            <person name="Lundell T."/>
            <person name="Morin E."/>
            <person name="Murat C."/>
            <person name="Sun H."/>
            <person name="Tunlid A."/>
            <person name="Henrissat B."/>
            <person name="Grigoriev I.V."/>
            <person name="Hibbett D.S."/>
            <person name="Martin F."/>
            <person name="Nordberg H.P."/>
            <person name="Cantor M.N."/>
            <person name="Hua S.X."/>
        </authorList>
    </citation>
    <scope>NUCLEOTIDE SEQUENCE [LARGE SCALE GENOMIC DNA]</scope>
    <source>
        <strain evidence="2 3">441</strain>
    </source>
</reference>
<dbReference type="EMBL" id="KN833760">
    <property type="protein sequence ID" value="KIK20729.1"/>
    <property type="molecule type" value="Genomic_DNA"/>
</dbReference>
<protein>
    <submittedName>
        <fullName evidence="2">Uncharacterized protein</fullName>
    </submittedName>
</protein>
<keyword evidence="3" id="KW-1185">Reference proteome</keyword>
<feature type="region of interest" description="Disordered" evidence="1">
    <location>
        <begin position="1"/>
        <end position="21"/>
    </location>
</feature>
<organism evidence="2 3">
    <name type="scientific">Pisolithus microcarpus 441</name>
    <dbReference type="NCBI Taxonomy" id="765257"/>
    <lineage>
        <taxon>Eukaryota</taxon>
        <taxon>Fungi</taxon>
        <taxon>Dikarya</taxon>
        <taxon>Basidiomycota</taxon>
        <taxon>Agaricomycotina</taxon>
        <taxon>Agaricomycetes</taxon>
        <taxon>Agaricomycetidae</taxon>
        <taxon>Boletales</taxon>
        <taxon>Sclerodermatineae</taxon>
        <taxon>Pisolithaceae</taxon>
        <taxon>Pisolithus</taxon>
    </lineage>
</organism>
<proteinExistence type="predicted"/>
<dbReference type="Proteomes" id="UP000054018">
    <property type="component" value="Unassembled WGS sequence"/>
</dbReference>